<protein>
    <recommendedName>
        <fullName evidence="4">XRE family transcriptional regulator</fullName>
    </recommendedName>
</protein>
<dbReference type="AlphaFoldDB" id="A0A1L1PD33"/>
<evidence type="ECO:0000313" key="3">
    <source>
        <dbReference type="Proteomes" id="UP000028878"/>
    </source>
</evidence>
<keyword evidence="3" id="KW-1185">Reference proteome</keyword>
<dbReference type="GO" id="GO:0003677">
    <property type="term" value="F:DNA binding"/>
    <property type="evidence" value="ECO:0007669"/>
    <property type="project" value="InterPro"/>
</dbReference>
<dbReference type="RefSeq" id="WP_009520033.1">
    <property type="nucleotide sequence ID" value="NZ_CCAE010000002.1"/>
</dbReference>
<dbReference type="SUPFAM" id="SSF47413">
    <property type="entry name" value="lambda repressor-like DNA-binding domains"/>
    <property type="match status" value="1"/>
</dbReference>
<sequence>MSISQSLVDTVLHAAQAQGLDQIRLARRAGLRAETVSRAKHRGTIDLGSLQALAQAVGLELSLRPRPNTSPLPATGQRSTGQRSPLADPKWGLAWSNPDAPAEALVRNALAHGNFDLLLQAVLGHGMDTVRTQWRQVAPTLPSRARQEVERKLRNIEQGLNDAES</sequence>
<name>A0A1L1PD33_HYDIT</name>
<dbReference type="Gene3D" id="1.10.260.40">
    <property type="entry name" value="lambda repressor-like DNA-binding domains"/>
    <property type="match status" value="1"/>
</dbReference>
<feature type="region of interest" description="Disordered" evidence="1">
    <location>
        <begin position="62"/>
        <end position="86"/>
    </location>
</feature>
<reference evidence="3" key="2">
    <citation type="submission" date="2014-11" db="EMBL/GenBank/DDBJ databases">
        <title>Draft genome sequence of Hydrogenophaga intermedia S1.</title>
        <authorList>
            <person name="Gan H.M."/>
            <person name="Chew T.H."/>
            <person name="Stolz A."/>
        </authorList>
    </citation>
    <scope>NUCLEOTIDE SEQUENCE [LARGE SCALE GENOMIC DNA]</scope>
    <source>
        <strain evidence="3">S1</strain>
    </source>
</reference>
<organism evidence="2 3">
    <name type="scientific">Hydrogenophaga intermedia</name>
    <dbReference type="NCBI Taxonomy" id="65786"/>
    <lineage>
        <taxon>Bacteria</taxon>
        <taxon>Pseudomonadati</taxon>
        <taxon>Pseudomonadota</taxon>
        <taxon>Betaproteobacteria</taxon>
        <taxon>Burkholderiales</taxon>
        <taxon>Comamonadaceae</taxon>
        <taxon>Hydrogenophaga</taxon>
    </lineage>
</organism>
<dbReference type="EMBL" id="CCAE010000002">
    <property type="protein sequence ID" value="CDN85923.1"/>
    <property type="molecule type" value="Genomic_DNA"/>
</dbReference>
<evidence type="ECO:0008006" key="4">
    <source>
        <dbReference type="Google" id="ProtNLM"/>
    </source>
</evidence>
<proteinExistence type="predicted"/>
<dbReference type="InterPro" id="IPR010982">
    <property type="entry name" value="Lambda_DNA-bd_dom_sf"/>
</dbReference>
<feature type="compositionally biased region" description="Polar residues" evidence="1">
    <location>
        <begin position="67"/>
        <end position="83"/>
    </location>
</feature>
<dbReference type="Proteomes" id="UP000028878">
    <property type="component" value="Unassembled WGS sequence"/>
</dbReference>
<accession>A0A1L1PD33</accession>
<reference evidence="3" key="1">
    <citation type="submission" date="2014-02" db="EMBL/GenBank/DDBJ databases">
        <authorList>
            <person name="Gan H."/>
        </authorList>
    </citation>
    <scope>NUCLEOTIDE SEQUENCE [LARGE SCALE GENOMIC DNA]</scope>
    <source>
        <strain evidence="3">S1</strain>
    </source>
</reference>
<gene>
    <name evidence="2" type="ORF">BN948_00320</name>
</gene>
<evidence type="ECO:0000313" key="2">
    <source>
        <dbReference type="EMBL" id="CDN85923.1"/>
    </source>
</evidence>
<evidence type="ECO:0000256" key="1">
    <source>
        <dbReference type="SAM" id="MobiDB-lite"/>
    </source>
</evidence>